<name>A0ACC1M5A8_9FUNG</name>
<dbReference type="Proteomes" id="UP001139981">
    <property type="component" value="Unassembled WGS sequence"/>
</dbReference>
<comment type="caution">
    <text evidence="1">The sequence shown here is derived from an EMBL/GenBank/DDBJ whole genome shotgun (WGS) entry which is preliminary data.</text>
</comment>
<evidence type="ECO:0000313" key="2">
    <source>
        <dbReference type="Proteomes" id="UP001139981"/>
    </source>
</evidence>
<accession>A0ACC1M5A8</accession>
<dbReference type="EMBL" id="JANBVB010000205">
    <property type="protein sequence ID" value="KAJ2896337.1"/>
    <property type="molecule type" value="Genomic_DNA"/>
</dbReference>
<sequence>MALGIKKTMLVALVVLLSCLCRVANGNTCIRHFSPTTEHQSPGRHTLDQISALLPGGLSVLSAPYTSSPIATISTYQSTNASRADKENWYLLDDTLLGASYELRISNAAATGVDFDIVLYSASDVIQLLNETAIAAVADKKRLFGAAVQIAVYAKVTASYTGHSTWPDVANRPATYIIVLEKHVFGLPVQALKLIAVLAVAIMAGLFVVTPRLVAKLNSVAVEEEKPKHKLN</sequence>
<evidence type="ECO:0000313" key="1">
    <source>
        <dbReference type="EMBL" id="KAJ2896337.1"/>
    </source>
</evidence>
<organism evidence="1 2">
    <name type="scientific">Coemansia aciculifera</name>
    <dbReference type="NCBI Taxonomy" id="417176"/>
    <lineage>
        <taxon>Eukaryota</taxon>
        <taxon>Fungi</taxon>
        <taxon>Fungi incertae sedis</taxon>
        <taxon>Zoopagomycota</taxon>
        <taxon>Kickxellomycotina</taxon>
        <taxon>Kickxellomycetes</taxon>
        <taxon>Kickxellales</taxon>
        <taxon>Kickxellaceae</taxon>
        <taxon>Coemansia</taxon>
    </lineage>
</organism>
<reference evidence="1" key="1">
    <citation type="submission" date="2022-07" db="EMBL/GenBank/DDBJ databases">
        <title>Phylogenomic reconstructions and comparative analyses of Kickxellomycotina fungi.</title>
        <authorList>
            <person name="Reynolds N.K."/>
            <person name="Stajich J.E."/>
            <person name="Barry K."/>
            <person name="Grigoriev I.V."/>
            <person name="Crous P."/>
            <person name="Smith M.E."/>
        </authorList>
    </citation>
    <scope>NUCLEOTIDE SEQUENCE</scope>
    <source>
        <strain evidence="1">CBS 190363</strain>
    </source>
</reference>
<gene>
    <name evidence="1" type="ORF">IWW38_002056</name>
</gene>
<protein>
    <submittedName>
        <fullName evidence="1">Uncharacterized protein</fullName>
    </submittedName>
</protein>
<proteinExistence type="predicted"/>
<keyword evidence="2" id="KW-1185">Reference proteome</keyword>